<proteinExistence type="predicted"/>
<accession>A0A6C0L0T8</accession>
<organism evidence="1">
    <name type="scientific">viral metagenome</name>
    <dbReference type="NCBI Taxonomy" id="1070528"/>
    <lineage>
        <taxon>unclassified sequences</taxon>
        <taxon>metagenomes</taxon>
        <taxon>organismal metagenomes</taxon>
    </lineage>
</organism>
<dbReference type="AlphaFoldDB" id="A0A6C0L0T8"/>
<protein>
    <submittedName>
        <fullName evidence="1">Uncharacterized protein</fullName>
    </submittedName>
</protein>
<reference evidence="1" key="1">
    <citation type="journal article" date="2020" name="Nature">
        <title>Giant virus diversity and host interactions through global metagenomics.</title>
        <authorList>
            <person name="Schulz F."/>
            <person name="Roux S."/>
            <person name="Paez-Espino D."/>
            <person name="Jungbluth S."/>
            <person name="Walsh D.A."/>
            <person name="Denef V.J."/>
            <person name="McMahon K.D."/>
            <person name="Konstantinidis K.T."/>
            <person name="Eloe-Fadrosh E.A."/>
            <person name="Kyrpides N.C."/>
            <person name="Woyke T."/>
        </authorList>
    </citation>
    <scope>NUCLEOTIDE SEQUENCE</scope>
    <source>
        <strain evidence="1">GVMAG-S-ERX555907-102</strain>
    </source>
</reference>
<dbReference type="EMBL" id="MN741010">
    <property type="protein sequence ID" value="QHU22540.1"/>
    <property type="molecule type" value="Genomic_DNA"/>
</dbReference>
<sequence>MAVVHEVKINDIREKYKTTSFSNFKKTELCKKLQNSIYYNKREEAFFWTCEMLCSNMLLEIWDTYLILMSKYIHIYNPKLPLYLNKKYSEFRDIVGADDSLRNIQNNQNLRLIFCSITTVLSCSEKLTILDHLQHKFVFKIESLYENLKAPNTTFVDLVYKQDDPVEYLIPFNEFIYHLTETKQKVAIIYWLNWIIEYDILCRKKKKNIGCVARDIYQNQKKNLETNIIWIIWDAIFIVMKDGKISHNVVNIVNSIYNLFMIRYCVSINKKRMCLICHAIELVLLHKEVKYNIPILNKSDELKNMEENIYIVMEQIKKNEIKTLPDVGPTKKMDMYQNIYMNL</sequence>
<evidence type="ECO:0000313" key="1">
    <source>
        <dbReference type="EMBL" id="QHU22540.1"/>
    </source>
</evidence>
<name>A0A6C0L0T8_9ZZZZ</name>